<evidence type="ECO:0000313" key="3">
    <source>
        <dbReference type="EMBL" id="USD21850.1"/>
    </source>
</evidence>
<evidence type="ECO:0000256" key="2">
    <source>
        <dbReference type="SAM" id="SignalP"/>
    </source>
</evidence>
<evidence type="ECO:0000256" key="1">
    <source>
        <dbReference type="SAM" id="Coils"/>
    </source>
</evidence>
<feature type="signal peptide" evidence="2">
    <location>
        <begin position="1"/>
        <end position="23"/>
    </location>
</feature>
<organism evidence="3 4">
    <name type="scientific">Microbulbifer variabilis</name>
    <dbReference type="NCBI Taxonomy" id="266805"/>
    <lineage>
        <taxon>Bacteria</taxon>
        <taxon>Pseudomonadati</taxon>
        <taxon>Pseudomonadota</taxon>
        <taxon>Gammaproteobacteria</taxon>
        <taxon>Cellvibrionales</taxon>
        <taxon>Microbulbiferaceae</taxon>
        <taxon>Microbulbifer</taxon>
    </lineage>
</organism>
<name>A0ABY4VC32_9GAMM</name>
<keyword evidence="1" id="KW-0175">Coiled coil</keyword>
<evidence type="ECO:0008006" key="5">
    <source>
        <dbReference type="Google" id="ProtNLM"/>
    </source>
</evidence>
<feature type="chain" id="PRO_5046407452" description="DUF2059 domain-containing protein" evidence="2">
    <location>
        <begin position="24"/>
        <end position="181"/>
    </location>
</feature>
<reference evidence="3" key="1">
    <citation type="submission" date="2022-02" db="EMBL/GenBank/DDBJ databases">
        <title>Coral-associated bacteria.</title>
        <authorList>
            <person name="Tang K."/>
            <person name="Wang X."/>
        </authorList>
    </citation>
    <scope>NUCLEOTIDE SEQUENCE</scope>
    <source>
        <strain evidence="3">SCSIO 43006</strain>
    </source>
</reference>
<sequence>MWKQGLLAAGVAAAVMYSGPLLAQEAAEDLDVTLTVVEEGQDAQDVVNNIELPPDMQEVAEETIAAVMEAVAATGQGAEHSEEIEARMREALTRHQELIANARLSAEAAREEALRTAEVARESIEEAVKSAMNGADIQGVIEQVMQDILSSLPADIRDQISMELDGMFEQAQDNLPDGPDA</sequence>
<feature type="coiled-coil region" evidence="1">
    <location>
        <begin position="81"/>
        <end position="112"/>
    </location>
</feature>
<protein>
    <recommendedName>
        <fullName evidence="5">DUF2059 domain-containing protein</fullName>
    </recommendedName>
</protein>
<gene>
    <name evidence="3" type="ORF">MJO52_01530</name>
</gene>
<dbReference type="Proteomes" id="UP001055658">
    <property type="component" value="Chromosome"/>
</dbReference>
<accession>A0ABY4VC32</accession>
<dbReference type="EMBL" id="CP092418">
    <property type="protein sequence ID" value="USD21850.1"/>
    <property type="molecule type" value="Genomic_DNA"/>
</dbReference>
<proteinExistence type="predicted"/>
<evidence type="ECO:0000313" key="4">
    <source>
        <dbReference type="Proteomes" id="UP001055658"/>
    </source>
</evidence>
<keyword evidence="2" id="KW-0732">Signal</keyword>
<dbReference type="RefSeq" id="WP_252084246.1">
    <property type="nucleotide sequence ID" value="NZ_CP092418.1"/>
</dbReference>
<keyword evidence="4" id="KW-1185">Reference proteome</keyword>